<feature type="signal peptide" evidence="2">
    <location>
        <begin position="1"/>
        <end position="16"/>
    </location>
</feature>
<feature type="chain" id="PRO_5034371815" evidence="2">
    <location>
        <begin position="17"/>
        <end position="239"/>
    </location>
</feature>
<proteinExistence type="predicted"/>
<gene>
    <name evidence="4" type="primary">LOC111117905</name>
</gene>
<dbReference type="GeneID" id="111117905"/>
<reference evidence="4" key="1">
    <citation type="submission" date="2025-08" db="UniProtKB">
        <authorList>
            <consortium name="RefSeq"/>
        </authorList>
    </citation>
    <scope>IDENTIFICATION</scope>
    <source>
        <tissue evidence="4">Whole sample</tissue>
    </source>
</reference>
<keyword evidence="3" id="KW-1185">Reference proteome</keyword>
<feature type="transmembrane region" description="Helical" evidence="1">
    <location>
        <begin position="166"/>
        <end position="192"/>
    </location>
</feature>
<keyword evidence="2" id="KW-0732">Signal</keyword>
<dbReference type="AlphaFoldDB" id="A0A8B8CCH9"/>
<organism evidence="3 4">
    <name type="scientific">Crassostrea virginica</name>
    <name type="common">Eastern oyster</name>
    <dbReference type="NCBI Taxonomy" id="6565"/>
    <lineage>
        <taxon>Eukaryota</taxon>
        <taxon>Metazoa</taxon>
        <taxon>Spiralia</taxon>
        <taxon>Lophotrochozoa</taxon>
        <taxon>Mollusca</taxon>
        <taxon>Bivalvia</taxon>
        <taxon>Autobranchia</taxon>
        <taxon>Pteriomorphia</taxon>
        <taxon>Ostreida</taxon>
        <taxon>Ostreoidea</taxon>
        <taxon>Ostreidae</taxon>
        <taxon>Crassostrea</taxon>
    </lineage>
</organism>
<evidence type="ECO:0000313" key="4">
    <source>
        <dbReference type="RefSeq" id="XP_022312849.1"/>
    </source>
</evidence>
<sequence length="239" mass="26702">MEMRWILFLLCACITGQDLLKRCHIKRNSILCKNTWGPLACNRVQQAAEMLVLRNVFVTRVNLIRTCFPRLRTAIIDRSRNVNCEDFPLDVNVTIDGRDCITDMTTQTDNVTTTAATTTTTRKKPIKKKTTTRAPQTTTTNTTENATYEFTTTTQQPPFTQQEKNLMTATVVLMLGGLLGALCIFFAVMMVVHKVCLRRRGKPRKIPPAVNLGSLEAGRGLGSVSSGSSETLFQRVKLD</sequence>
<dbReference type="RefSeq" id="XP_022312849.1">
    <property type="nucleotide sequence ID" value="XM_022457141.1"/>
</dbReference>
<protein>
    <submittedName>
        <fullName evidence="4">Uncharacterized protein LOC111117905</fullName>
    </submittedName>
</protein>
<evidence type="ECO:0000313" key="3">
    <source>
        <dbReference type="Proteomes" id="UP000694844"/>
    </source>
</evidence>
<dbReference type="KEGG" id="cvn:111117905"/>
<keyword evidence="1" id="KW-0812">Transmembrane</keyword>
<evidence type="ECO:0000256" key="2">
    <source>
        <dbReference type="SAM" id="SignalP"/>
    </source>
</evidence>
<name>A0A8B8CCH9_CRAVI</name>
<keyword evidence="1" id="KW-1133">Transmembrane helix</keyword>
<evidence type="ECO:0000256" key="1">
    <source>
        <dbReference type="SAM" id="Phobius"/>
    </source>
</evidence>
<dbReference type="Proteomes" id="UP000694844">
    <property type="component" value="Chromosome 10"/>
</dbReference>
<keyword evidence="1" id="KW-0472">Membrane</keyword>
<accession>A0A8B8CCH9</accession>